<reference evidence="9 10" key="1">
    <citation type="submission" date="2023-07" db="EMBL/GenBank/DDBJ databases">
        <title>Sorghum-associated microbial communities from plants grown in Nebraska, USA.</title>
        <authorList>
            <person name="Schachtman D."/>
        </authorList>
    </citation>
    <scope>NUCLEOTIDE SEQUENCE [LARGE SCALE GENOMIC DNA]</scope>
    <source>
        <strain evidence="9 10">BE240</strain>
    </source>
</reference>
<dbReference type="InterPro" id="IPR002898">
    <property type="entry name" value="MotA_ExbB_proton_chnl"/>
</dbReference>
<comment type="similarity">
    <text evidence="6">Belongs to the exbB/tolQ family.</text>
</comment>
<evidence type="ECO:0000313" key="9">
    <source>
        <dbReference type="EMBL" id="MDR7093837.1"/>
    </source>
</evidence>
<keyword evidence="2" id="KW-1003">Cell membrane</keyword>
<evidence type="ECO:0000259" key="8">
    <source>
        <dbReference type="Pfam" id="PF01618"/>
    </source>
</evidence>
<proteinExistence type="inferred from homology"/>
<evidence type="ECO:0000256" key="7">
    <source>
        <dbReference type="SAM" id="Phobius"/>
    </source>
</evidence>
<keyword evidence="4 7" id="KW-1133">Transmembrane helix</keyword>
<evidence type="ECO:0000313" key="10">
    <source>
        <dbReference type="Proteomes" id="UP001265550"/>
    </source>
</evidence>
<dbReference type="RefSeq" id="WP_204732297.1">
    <property type="nucleotide sequence ID" value="NZ_JAVDWE010000003.1"/>
</dbReference>
<organism evidence="9 10">
    <name type="scientific">Hydrogenophaga laconesensis</name>
    <dbReference type="NCBI Taxonomy" id="1805971"/>
    <lineage>
        <taxon>Bacteria</taxon>
        <taxon>Pseudomonadati</taxon>
        <taxon>Pseudomonadota</taxon>
        <taxon>Betaproteobacteria</taxon>
        <taxon>Burkholderiales</taxon>
        <taxon>Comamonadaceae</taxon>
        <taxon>Hydrogenophaga</taxon>
    </lineage>
</organism>
<comment type="caution">
    <text evidence="9">The sequence shown here is derived from an EMBL/GenBank/DDBJ whole genome shotgun (WGS) entry which is preliminary data.</text>
</comment>
<evidence type="ECO:0000256" key="4">
    <source>
        <dbReference type="ARBA" id="ARBA00022989"/>
    </source>
</evidence>
<comment type="subcellular location">
    <subcellularLocation>
        <location evidence="1">Cell membrane</location>
        <topology evidence="1">Multi-pass membrane protein</topology>
    </subcellularLocation>
    <subcellularLocation>
        <location evidence="6">Membrane</location>
        <topology evidence="6">Multi-pass membrane protein</topology>
    </subcellularLocation>
</comment>
<gene>
    <name evidence="9" type="ORF">J2X09_001569</name>
</gene>
<evidence type="ECO:0000256" key="3">
    <source>
        <dbReference type="ARBA" id="ARBA00022692"/>
    </source>
</evidence>
<keyword evidence="5 7" id="KW-0472">Membrane</keyword>
<feature type="transmembrane region" description="Helical" evidence="7">
    <location>
        <begin position="124"/>
        <end position="148"/>
    </location>
</feature>
<accession>A0ABU1V8Q5</accession>
<evidence type="ECO:0000256" key="2">
    <source>
        <dbReference type="ARBA" id="ARBA00022475"/>
    </source>
</evidence>
<sequence length="252" mass="26835">MALLGVTLFIGAAYLIAYSGEIVGLAADIFNLGMYAIIVVPGVLAVWYSFHEARFIAEQTQLASQQAELLQQLNDVQAFLDQAQPSIFRTHIESLFRIFQVSSDISQDSLIEILQARLLARNSLIEISASVLVTIGLIGTIVGLIVMADSLGIILGNAGSIPPTELMSRIAGPGGPMSGLGVAFYTTLFGAVLGGVFLRIFTIIVDSAVTQYTAHVAELTEINVLPFMRQLARTLEAGGYYASKHAFAGAAP</sequence>
<feature type="transmembrane region" description="Helical" evidence="7">
    <location>
        <begin position="29"/>
        <end position="50"/>
    </location>
</feature>
<dbReference type="Pfam" id="PF01618">
    <property type="entry name" value="MotA_ExbB"/>
    <property type="match status" value="1"/>
</dbReference>
<name>A0ABU1V8Q5_9BURK</name>
<keyword evidence="6" id="KW-0653">Protein transport</keyword>
<keyword evidence="6" id="KW-0813">Transport</keyword>
<keyword evidence="10" id="KW-1185">Reference proteome</keyword>
<keyword evidence="3 7" id="KW-0812">Transmembrane</keyword>
<evidence type="ECO:0000256" key="1">
    <source>
        <dbReference type="ARBA" id="ARBA00004651"/>
    </source>
</evidence>
<dbReference type="EMBL" id="JAVDWE010000003">
    <property type="protein sequence ID" value="MDR7093837.1"/>
    <property type="molecule type" value="Genomic_DNA"/>
</dbReference>
<evidence type="ECO:0000256" key="6">
    <source>
        <dbReference type="RuleBase" id="RU004057"/>
    </source>
</evidence>
<evidence type="ECO:0000256" key="5">
    <source>
        <dbReference type="ARBA" id="ARBA00023136"/>
    </source>
</evidence>
<feature type="transmembrane region" description="Helical" evidence="7">
    <location>
        <begin position="182"/>
        <end position="201"/>
    </location>
</feature>
<dbReference type="Proteomes" id="UP001265550">
    <property type="component" value="Unassembled WGS sequence"/>
</dbReference>
<protein>
    <recommendedName>
        <fullName evidence="8">MotA/TolQ/ExbB proton channel domain-containing protein</fullName>
    </recommendedName>
</protein>
<feature type="domain" description="MotA/TolQ/ExbB proton channel" evidence="8">
    <location>
        <begin position="112"/>
        <end position="209"/>
    </location>
</feature>